<protein>
    <submittedName>
        <fullName evidence="1">Uncharacterized protein</fullName>
    </submittedName>
</protein>
<organism evidence="1 2">
    <name type="scientific">Novosphingobium subterraneum</name>
    <dbReference type="NCBI Taxonomy" id="48936"/>
    <lineage>
        <taxon>Bacteria</taxon>
        <taxon>Pseudomonadati</taxon>
        <taxon>Pseudomonadota</taxon>
        <taxon>Alphaproteobacteria</taxon>
        <taxon>Sphingomonadales</taxon>
        <taxon>Sphingomonadaceae</taxon>
        <taxon>Novosphingobium</taxon>
    </lineage>
</organism>
<evidence type="ECO:0000313" key="2">
    <source>
        <dbReference type="Proteomes" id="UP000031338"/>
    </source>
</evidence>
<comment type="caution">
    <text evidence="1">The sequence shown here is derived from an EMBL/GenBank/DDBJ whole genome shotgun (WGS) entry which is preliminary data.</text>
</comment>
<dbReference type="PATRIC" id="fig|48936.3.peg.2544"/>
<name>A0A0B8ZHZ4_9SPHN</name>
<evidence type="ECO:0000313" key="1">
    <source>
        <dbReference type="EMBL" id="KHS45929.1"/>
    </source>
</evidence>
<proteinExistence type="predicted"/>
<reference evidence="1 2" key="1">
    <citation type="submission" date="2014-10" db="EMBL/GenBank/DDBJ databases">
        <title>Draft genome sequence of Novosphingobium subterraneum DSM 12447.</title>
        <authorList>
            <person name="Gan H.M."/>
            <person name="Gan H.Y."/>
            <person name="Savka M.A."/>
        </authorList>
    </citation>
    <scope>NUCLEOTIDE SEQUENCE [LARGE SCALE GENOMIC DNA]</scope>
    <source>
        <strain evidence="1 2">DSM 12447</strain>
    </source>
</reference>
<dbReference type="EMBL" id="JRVC01000011">
    <property type="protein sequence ID" value="KHS45929.1"/>
    <property type="molecule type" value="Genomic_DNA"/>
</dbReference>
<keyword evidence="2" id="KW-1185">Reference proteome</keyword>
<sequence length="56" mass="6242">MTEALNEIDRKIEALRERRVSLRQTGIVAAEGLRAAVAREEEVYRNALDAWEAGSG</sequence>
<dbReference type="AlphaFoldDB" id="A0A0B8ZHZ4"/>
<gene>
    <name evidence="1" type="ORF">NJ75_02536</name>
</gene>
<dbReference type="Proteomes" id="UP000031338">
    <property type="component" value="Unassembled WGS sequence"/>
</dbReference>
<accession>A0A0B8ZHZ4</accession>